<evidence type="ECO:0000313" key="3">
    <source>
        <dbReference type="Proteomes" id="UP000267821"/>
    </source>
</evidence>
<dbReference type="EMBL" id="ML121540">
    <property type="protein sequence ID" value="RPB24728.1"/>
    <property type="molecule type" value="Genomic_DNA"/>
</dbReference>
<feature type="compositionally biased region" description="Low complexity" evidence="1">
    <location>
        <begin position="93"/>
        <end position="109"/>
    </location>
</feature>
<accession>A0A3N4LSS1</accession>
<organism evidence="2 3">
    <name type="scientific">Terfezia boudieri ATCC MYA-4762</name>
    <dbReference type="NCBI Taxonomy" id="1051890"/>
    <lineage>
        <taxon>Eukaryota</taxon>
        <taxon>Fungi</taxon>
        <taxon>Dikarya</taxon>
        <taxon>Ascomycota</taxon>
        <taxon>Pezizomycotina</taxon>
        <taxon>Pezizomycetes</taxon>
        <taxon>Pezizales</taxon>
        <taxon>Pezizaceae</taxon>
        <taxon>Terfezia</taxon>
    </lineage>
</organism>
<dbReference type="Proteomes" id="UP000267821">
    <property type="component" value="Unassembled WGS sequence"/>
</dbReference>
<evidence type="ECO:0000256" key="1">
    <source>
        <dbReference type="SAM" id="MobiDB-lite"/>
    </source>
</evidence>
<gene>
    <name evidence="2" type="ORF">L211DRAFT_867623</name>
</gene>
<protein>
    <submittedName>
        <fullName evidence="2">Uncharacterized protein</fullName>
    </submittedName>
</protein>
<name>A0A3N4LSS1_9PEZI</name>
<feature type="compositionally biased region" description="Low complexity" evidence="1">
    <location>
        <begin position="27"/>
        <end position="41"/>
    </location>
</feature>
<evidence type="ECO:0000313" key="2">
    <source>
        <dbReference type="EMBL" id="RPB24728.1"/>
    </source>
</evidence>
<keyword evidence="3" id="KW-1185">Reference proteome</keyword>
<reference evidence="2 3" key="1">
    <citation type="journal article" date="2018" name="Nat. Ecol. Evol.">
        <title>Pezizomycetes genomes reveal the molecular basis of ectomycorrhizal truffle lifestyle.</title>
        <authorList>
            <person name="Murat C."/>
            <person name="Payen T."/>
            <person name="Noel B."/>
            <person name="Kuo A."/>
            <person name="Morin E."/>
            <person name="Chen J."/>
            <person name="Kohler A."/>
            <person name="Krizsan K."/>
            <person name="Balestrini R."/>
            <person name="Da Silva C."/>
            <person name="Montanini B."/>
            <person name="Hainaut M."/>
            <person name="Levati E."/>
            <person name="Barry K.W."/>
            <person name="Belfiori B."/>
            <person name="Cichocki N."/>
            <person name="Clum A."/>
            <person name="Dockter R.B."/>
            <person name="Fauchery L."/>
            <person name="Guy J."/>
            <person name="Iotti M."/>
            <person name="Le Tacon F."/>
            <person name="Lindquist E.A."/>
            <person name="Lipzen A."/>
            <person name="Malagnac F."/>
            <person name="Mello A."/>
            <person name="Molinier V."/>
            <person name="Miyauchi S."/>
            <person name="Poulain J."/>
            <person name="Riccioni C."/>
            <person name="Rubini A."/>
            <person name="Sitrit Y."/>
            <person name="Splivallo R."/>
            <person name="Traeger S."/>
            <person name="Wang M."/>
            <person name="Zifcakova L."/>
            <person name="Wipf D."/>
            <person name="Zambonelli A."/>
            <person name="Paolocci F."/>
            <person name="Nowrousian M."/>
            <person name="Ottonello S."/>
            <person name="Baldrian P."/>
            <person name="Spatafora J.W."/>
            <person name="Henrissat B."/>
            <person name="Nagy L.G."/>
            <person name="Aury J.M."/>
            <person name="Wincker P."/>
            <person name="Grigoriev I.V."/>
            <person name="Bonfante P."/>
            <person name="Martin F.M."/>
        </authorList>
    </citation>
    <scope>NUCLEOTIDE SEQUENCE [LARGE SCALE GENOMIC DNA]</scope>
    <source>
        <strain evidence="2 3">ATCC MYA-4762</strain>
    </source>
</reference>
<sequence>MISSVVGRRLKRTIDSEEPLSPTPALSPARSSLNCSASSSTSSLPFPIIGGGLMNEPISSYAAELAPTEPTYTYPKPTHPKPAALPQSQPVISPAAAPPQYSQPTTTSSNSFEAILNHLV</sequence>
<dbReference type="InParanoid" id="A0A3N4LSS1"/>
<proteinExistence type="predicted"/>
<feature type="region of interest" description="Disordered" evidence="1">
    <location>
        <begin position="1"/>
        <end position="41"/>
    </location>
</feature>
<dbReference type="AlphaFoldDB" id="A0A3N4LSS1"/>
<feature type="region of interest" description="Disordered" evidence="1">
    <location>
        <begin position="69"/>
        <end position="112"/>
    </location>
</feature>